<name>A0ACC1M3V8_9FUNG</name>
<gene>
    <name evidence="1" type="ORF">IWW38_002655</name>
</gene>
<evidence type="ECO:0000313" key="2">
    <source>
        <dbReference type="Proteomes" id="UP001139981"/>
    </source>
</evidence>
<dbReference type="EMBL" id="JANBVB010000445">
    <property type="protein sequence ID" value="KAJ2894162.1"/>
    <property type="molecule type" value="Genomic_DNA"/>
</dbReference>
<accession>A0ACC1M3V8</accession>
<dbReference type="Proteomes" id="UP001139981">
    <property type="component" value="Unassembled WGS sequence"/>
</dbReference>
<comment type="caution">
    <text evidence="1">The sequence shown here is derived from an EMBL/GenBank/DDBJ whole genome shotgun (WGS) entry which is preliminary data.</text>
</comment>
<evidence type="ECO:0000313" key="1">
    <source>
        <dbReference type="EMBL" id="KAJ2894162.1"/>
    </source>
</evidence>
<proteinExistence type="predicted"/>
<protein>
    <submittedName>
        <fullName evidence="1">Uncharacterized protein</fullName>
    </submittedName>
</protein>
<reference evidence="1" key="1">
    <citation type="submission" date="2022-07" db="EMBL/GenBank/DDBJ databases">
        <title>Phylogenomic reconstructions and comparative analyses of Kickxellomycotina fungi.</title>
        <authorList>
            <person name="Reynolds N.K."/>
            <person name="Stajich J.E."/>
            <person name="Barry K."/>
            <person name="Grigoriev I.V."/>
            <person name="Crous P."/>
            <person name="Smith M.E."/>
        </authorList>
    </citation>
    <scope>NUCLEOTIDE SEQUENCE</scope>
    <source>
        <strain evidence="1">CBS 190363</strain>
    </source>
</reference>
<sequence length="479" mass="53840">MPEQTVAATHPFLCYAHTVEIHIDFGSIITGKALKLIKRSPYGKLVVPQAQVLDINFLNRPVGSTGVAEFAQPCMRAFAAQLKLVVPKVKTVNASYCWVGQKSKNSVPSELIGRFVRLMYFSPSNFRAANFNSPRSCKLVPNFTSGITTFETDWKEHYQVKARMAHLNALTLVGLAISFGHTNDIRTLINSHDDYIVVYPNLIHLDLLAKNTLPQLHKPAINKGAVPFPKLRRLNIDMEYPFADDVLFRGNCKTLQHLTIRPDIDTIDMLNRYGIFTSTKYKRLKRVYIGKQTAAVDTPKAIVAQFVVRVSAHALVLIIEDNSYRDDFVLSVVQSKALDQLQYLDVRNFDLTLCEIINMLASMPSLTHLVNNRVELGHQFDDMAVDELGDFMLMSYFPLSKNFRHWSCTSATTGTAEEVALCAVLLAIACPRLPCIAVKANHYDVFCERIHELVSTEPYAGFVELIEPLPKLYGSSRVD</sequence>
<keyword evidence="2" id="KW-1185">Reference proteome</keyword>
<organism evidence="1 2">
    <name type="scientific">Coemansia aciculifera</name>
    <dbReference type="NCBI Taxonomy" id="417176"/>
    <lineage>
        <taxon>Eukaryota</taxon>
        <taxon>Fungi</taxon>
        <taxon>Fungi incertae sedis</taxon>
        <taxon>Zoopagomycota</taxon>
        <taxon>Kickxellomycotina</taxon>
        <taxon>Kickxellomycetes</taxon>
        <taxon>Kickxellales</taxon>
        <taxon>Kickxellaceae</taxon>
        <taxon>Coemansia</taxon>
    </lineage>
</organism>